<sequence length="181" mass="19777">MPFRFAASLALLLLSFAPGASAQSAFAGPQPVIAVDIPAQPYDAGTLRVLVPSSATEGRFSVVELTEHPPYRTPAHVHPEMDESFYVLDGTLALQIDGRSHRLPAGSFIHIPRGTVHAQGSADDRPVRLLVTLSPGAFEQFFLDRVELAKSIQRSDAGFQERLLGIVRRYPRWLAPPPMPE</sequence>
<dbReference type="EMBL" id="CP060719">
    <property type="protein sequence ID" value="QNN71273.1"/>
    <property type="molecule type" value="Genomic_DNA"/>
</dbReference>
<feature type="domain" description="Cupin type-2" evidence="2">
    <location>
        <begin position="72"/>
        <end position="131"/>
    </location>
</feature>
<feature type="signal peptide" evidence="1">
    <location>
        <begin position="1"/>
        <end position="22"/>
    </location>
</feature>
<organism evidence="3 4">
    <name type="scientific">Thermomonas carbonis</name>
    <dbReference type="NCBI Taxonomy" id="1463158"/>
    <lineage>
        <taxon>Bacteria</taxon>
        <taxon>Pseudomonadati</taxon>
        <taxon>Pseudomonadota</taxon>
        <taxon>Gammaproteobacteria</taxon>
        <taxon>Lysobacterales</taxon>
        <taxon>Lysobacteraceae</taxon>
        <taxon>Thermomonas</taxon>
    </lineage>
</organism>
<evidence type="ECO:0000259" key="2">
    <source>
        <dbReference type="Pfam" id="PF07883"/>
    </source>
</evidence>
<protein>
    <submittedName>
        <fullName evidence="3">Cupin domain-containing protein</fullName>
    </submittedName>
</protein>
<evidence type="ECO:0000313" key="4">
    <source>
        <dbReference type="Proteomes" id="UP000515804"/>
    </source>
</evidence>
<gene>
    <name evidence="3" type="ORF">H9L16_06895</name>
</gene>
<dbReference type="PANTHER" id="PTHR36440:SF1">
    <property type="entry name" value="PUTATIVE (AFU_ORTHOLOGUE AFUA_8G07350)-RELATED"/>
    <property type="match status" value="1"/>
</dbReference>
<reference evidence="3 4" key="1">
    <citation type="submission" date="2020-08" db="EMBL/GenBank/DDBJ databases">
        <title>Genome sequence of Thermomonas carbonis KCTC 42013T.</title>
        <authorList>
            <person name="Hyun D.-W."/>
            <person name="Bae J.-W."/>
        </authorList>
    </citation>
    <scope>NUCLEOTIDE SEQUENCE [LARGE SCALE GENOMIC DNA]</scope>
    <source>
        <strain evidence="3 4">KCTC 42013</strain>
    </source>
</reference>
<accession>A0A7G9STU8</accession>
<proteinExistence type="predicted"/>
<keyword evidence="4" id="KW-1185">Reference proteome</keyword>
<keyword evidence="1" id="KW-0732">Signal</keyword>
<name>A0A7G9STU8_9GAMM</name>
<dbReference type="Proteomes" id="UP000515804">
    <property type="component" value="Chromosome"/>
</dbReference>
<dbReference type="InterPro" id="IPR014710">
    <property type="entry name" value="RmlC-like_jellyroll"/>
</dbReference>
<dbReference type="InterPro" id="IPR013096">
    <property type="entry name" value="Cupin_2"/>
</dbReference>
<evidence type="ECO:0000313" key="3">
    <source>
        <dbReference type="EMBL" id="QNN71273.1"/>
    </source>
</evidence>
<dbReference type="InterPro" id="IPR011051">
    <property type="entry name" value="RmlC_Cupin_sf"/>
</dbReference>
<dbReference type="PANTHER" id="PTHR36440">
    <property type="entry name" value="PUTATIVE (AFU_ORTHOLOGUE AFUA_8G07350)-RELATED"/>
    <property type="match status" value="1"/>
</dbReference>
<evidence type="ECO:0000256" key="1">
    <source>
        <dbReference type="SAM" id="SignalP"/>
    </source>
</evidence>
<dbReference type="Pfam" id="PF07883">
    <property type="entry name" value="Cupin_2"/>
    <property type="match status" value="1"/>
</dbReference>
<feature type="chain" id="PRO_5028958413" evidence="1">
    <location>
        <begin position="23"/>
        <end position="181"/>
    </location>
</feature>
<dbReference type="RefSeq" id="WP_187553787.1">
    <property type="nucleotide sequence ID" value="NZ_BMZL01000002.1"/>
</dbReference>
<dbReference type="Gene3D" id="2.60.120.10">
    <property type="entry name" value="Jelly Rolls"/>
    <property type="match status" value="1"/>
</dbReference>
<dbReference type="AlphaFoldDB" id="A0A7G9STU8"/>
<dbReference type="InterPro" id="IPR053146">
    <property type="entry name" value="QDO-like"/>
</dbReference>
<dbReference type="SUPFAM" id="SSF51182">
    <property type="entry name" value="RmlC-like cupins"/>
    <property type="match status" value="1"/>
</dbReference>
<dbReference type="KEGG" id="tcn:H9L16_06895"/>